<feature type="transmembrane region" description="Helical" evidence="2">
    <location>
        <begin position="163"/>
        <end position="185"/>
    </location>
</feature>
<evidence type="ECO:0000313" key="4">
    <source>
        <dbReference type="Proteomes" id="UP001521785"/>
    </source>
</evidence>
<protein>
    <submittedName>
        <fullName evidence="3">Uncharacterized protein</fullName>
    </submittedName>
</protein>
<feature type="non-terminal residue" evidence="3">
    <location>
        <position position="822"/>
    </location>
</feature>
<feature type="transmembrane region" description="Helical" evidence="2">
    <location>
        <begin position="50"/>
        <end position="70"/>
    </location>
</feature>
<dbReference type="Proteomes" id="UP001521785">
    <property type="component" value="Unassembled WGS sequence"/>
</dbReference>
<keyword evidence="2" id="KW-0812">Transmembrane</keyword>
<gene>
    <name evidence="3" type="ORF">SLS60_010547</name>
</gene>
<evidence type="ECO:0000256" key="1">
    <source>
        <dbReference type="SAM" id="MobiDB-lite"/>
    </source>
</evidence>
<dbReference type="PANTHER" id="PTHR37544">
    <property type="entry name" value="SPRAY-RELATED"/>
    <property type="match status" value="1"/>
</dbReference>
<proteinExistence type="predicted"/>
<reference evidence="3 4" key="1">
    <citation type="submission" date="2024-02" db="EMBL/GenBank/DDBJ databases">
        <title>De novo assembly and annotation of 12 fungi associated with fruit tree decline syndrome in Ontario, Canada.</title>
        <authorList>
            <person name="Sulman M."/>
            <person name="Ellouze W."/>
            <person name="Ilyukhin E."/>
        </authorList>
    </citation>
    <scope>NUCLEOTIDE SEQUENCE [LARGE SCALE GENOMIC DNA]</scope>
    <source>
        <strain evidence="3 4">M42-189</strain>
    </source>
</reference>
<keyword evidence="2" id="KW-1133">Transmembrane helix</keyword>
<organism evidence="3 4">
    <name type="scientific">Paraconiothyrium brasiliense</name>
    <dbReference type="NCBI Taxonomy" id="300254"/>
    <lineage>
        <taxon>Eukaryota</taxon>
        <taxon>Fungi</taxon>
        <taxon>Dikarya</taxon>
        <taxon>Ascomycota</taxon>
        <taxon>Pezizomycotina</taxon>
        <taxon>Dothideomycetes</taxon>
        <taxon>Pleosporomycetidae</taxon>
        <taxon>Pleosporales</taxon>
        <taxon>Massarineae</taxon>
        <taxon>Didymosphaeriaceae</taxon>
        <taxon>Paraconiothyrium</taxon>
    </lineage>
</organism>
<feature type="transmembrane region" description="Helical" evidence="2">
    <location>
        <begin position="530"/>
        <end position="552"/>
    </location>
</feature>
<comment type="caution">
    <text evidence="3">The sequence shown here is derived from an EMBL/GenBank/DDBJ whole genome shotgun (WGS) entry which is preliminary data.</text>
</comment>
<keyword evidence="2" id="KW-0472">Membrane</keyword>
<feature type="region of interest" description="Disordered" evidence="1">
    <location>
        <begin position="1"/>
        <end position="20"/>
    </location>
</feature>
<dbReference type="InterPro" id="IPR021840">
    <property type="entry name" value="DUF3433"/>
</dbReference>
<dbReference type="EMBL" id="JAKJXO020000018">
    <property type="protein sequence ID" value="KAL1593815.1"/>
    <property type="molecule type" value="Genomic_DNA"/>
</dbReference>
<evidence type="ECO:0000256" key="2">
    <source>
        <dbReference type="SAM" id="Phobius"/>
    </source>
</evidence>
<name>A0ABR3QNU0_9PLEO</name>
<feature type="compositionally biased region" description="Polar residues" evidence="1">
    <location>
        <begin position="11"/>
        <end position="20"/>
    </location>
</feature>
<keyword evidence="4" id="KW-1185">Reference proteome</keyword>
<dbReference type="Pfam" id="PF11915">
    <property type="entry name" value="DUF3433"/>
    <property type="match status" value="1"/>
</dbReference>
<sequence>MDAFGTRAAPTRSSFPSSSLHAATSTFKSLLRRRKSNGSRRWKPPALHPFTFAIAIATPIASIVTLILLLRRSQRDNGIIFAPDINALPLSRTFMYQYFPTILAVIFSIFWAWIDLETKRLEPYYRLSEEKGALGKDSLLLSYPFGFVPMVPVKAFRQRHWPVFWASFALLLVTWGLVPTQAGIFSTEQVTRNVSGTFHVSTSSMPLEQQADSMSLKYMQSAYGIVSLNETLPQFMTRNYTLAPFRPTALDKQDAESLKTRYWTVPTTLYSLDLYCEPAIPFNNQGIMGWNNSDCAVIGLQMGNHTIGDKLVTGVDPLYQAFSAQYVGFWNKWGFADFYLSQTCSAAKNHTFFAAVSRNKEKGTDLAQNVTAIFCEPTYYAQEVNATVERANKHPVRVVPLGPKQPLTETKNIFNTTLMEMLLNGGIPPNPPRENELPSRKVPNFIEHVMEKGLTWPSDRQPMVGFSTMIDDTPLEDFLDWKVLAQTYAKAYRLVFARAMVEVLDPSFTSLKEVAGSRSIATGSVVLEPLFTYIVIGFLCVIVVATIVLLFLSTTRTLNLRSDPSTIGTVMGLVTDSKTLLRDFEDLDCCTLEQIQQSVQQKRYQLVSQDDQIKFVSINGSIGPIAIRSSGTDGSPSGAYRGGDGRDQFYVLESNISEGTTLPPWTDESTFYLPFKGDDVGNAASQDQFESETVTLSGRLNCEVIDLGDIGFNDPSYDKGILNKTVRMDGSQANCSSNQHAIVVMGPGNNDQVCQNGTSALELVLTLEATGANATQEEKEVCMGTVVLGWIRNLEGSCKSPDLTTETAKDSLFIQCQPTLVR</sequence>
<feature type="transmembrane region" description="Helical" evidence="2">
    <location>
        <begin position="95"/>
        <end position="114"/>
    </location>
</feature>
<accession>A0ABR3QNU0</accession>
<evidence type="ECO:0000313" key="3">
    <source>
        <dbReference type="EMBL" id="KAL1593815.1"/>
    </source>
</evidence>
<dbReference type="PANTHER" id="PTHR37544:SF3">
    <property type="entry name" value="SPRAY"/>
    <property type="match status" value="1"/>
</dbReference>